<dbReference type="Pfam" id="PF13302">
    <property type="entry name" value="Acetyltransf_3"/>
    <property type="match status" value="1"/>
</dbReference>
<gene>
    <name evidence="2" type="ORF">SAMN02799620_01004</name>
</gene>
<evidence type="ECO:0000259" key="1">
    <source>
        <dbReference type="Pfam" id="PF13302"/>
    </source>
</evidence>
<organism evidence="2 3">
    <name type="scientific">Mycolicibacterium fluoranthenivorans</name>
    <dbReference type="NCBI Taxonomy" id="258505"/>
    <lineage>
        <taxon>Bacteria</taxon>
        <taxon>Bacillati</taxon>
        <taxon>Actinomycetota</taxon>
        <taxon>Actinomycetes</taxon>
        <taxon>Mycobacteriales</taxon>
        <taxon>Mycobacteriaceae</taxon>
        <taxon>Mycolicibacterium</taxon>
    </lineage>
</organism>
<feature type="domain" description="N-acetyltransferase" evidence="1">
    <location>
        <begin position="23"/>
        <end position="162"/>
    </location>
</feature>
<reference evidence="3" key="1">
    <citation type="submission" date="2016-10" db="EMBL/GenBank/DDBJ databases">
        <authorList>
            <person name="Varghese N."/>
            <person name="Submissions S."/>
        </authorList>
    </citation>
    <scope>NUCLEOTIDE SEQUENCE [LARGE SCALE GENOMIC DNA]</scope>
    <source>
        <strain evidence="3">UNC267MFSha1.1M11</strain>
    </source>
</reference>
<evidence type="ECO:0000313" key="3">
    <source>
        <dbReference type="Proteomes" id="UP000199707"/>
    </source>
</evidence>
<dbReference type="STRING" id="1502745.SAMN02799620_01004"/>
<dbReference type="AlphaFoldDB" id="A0A1G4VII8"/>
<dbReference type="Proteomes" id="UP000199707">
    <property type="component" value="Unassembled WGS sequence"/>
</dbReference>
<keyword evidence="2" id="KW-0808">Transferase</keyword>
<dbReference type="SUPFAM" id="SSF55729">
    <property type="entry name" value="Acyl-CoA N-acyltransferases (Nat)"/>
    <property type="match status" value="1"/>
</dbReference>
<protein>
    <submittedName>
        <fullName evidence="2">Protein N-acetyltransferase, RimJ/RimL family</fullName>
    </submittedName>
</protein>
<proteinExistence type="predicted"/>
<accession>A0A1G4VII8</accession>
<dbReference type="GO" id="GO:0016747">
    <property type="term" value="F:acyltransferase activity, transferring groups other than amino-acyl groups"/>
    <property type="evidence" value="ECO:0007669"/>
    <property type="project" value="InterPro"/>
</dbReference>
<dbReference type="EMBL" id="FMUB01000002">
    <property type="protein sequence ID" value="SCX07311.1"/>
    <property type="molecule type" value="Genomic_DNA"/>
</dbReference>
<dbReference type="Gene3D" id="3.40.630.30">
    <property type="match status" value="1"/>
</dbReference>
<dbReference type="InterPro" id="IPR000182">
    <property type="entry name" value="GNAT_dom"/>
</dbReference>
<sequence>MAGMTYPVWPLSGLEVSTPSVSLRYLTDELATELALLAARGIHDPATMPFSEPWTDVASPQLERNSLQYFWRCRAEVTPEHWDLPLAVLAGGRPVGVCTVHAEQFPARRSVTTGSWLGRAHQGRGLGREMRQAALHLIFAGFGAGEATTRAWHDNAASLGVTGSLPYVRTGTSQERRRDQTDTMIAFTMSRAAWNPIRRNDIHLSGVPAVAAQLGLSAHTGERERQDR</sequence>
<dbReference type="InterPro" id="IPR016181">
    <property type="entry name" value="Acyl_CoA_acyltransferase"/>
</dbReference>
<dbReference type="RefSeq" id="WP_235632708.1">
    <property type="nucleotide sequence ID" value="NZ_FMUB01000002.1"/>
</dbReference>
<evidence type="ECO:0000313" key="2">
    <source>
        <dbReference type="EMBL" id="SCX07311.1"/>
    </source>
</evidence>
<name>A0A1G4VII8_9MYCO</name>